<dbReference type="InterPro" id="IPR017383">
    <property type="entry name" value="ARPC1"/>
</dbReference>
<protein>
    <submittedName>
        <fullName evidence="6">Uncharacterized protein</fullName>
    </submittedName>
</protein>
<dbReference type="GO" id="GO:0034314">
    <property type="term" value="P:Arp2/3 complex-mediated actin nucleation"/>
    <property type="evidence" value="ECO:0007669"/>
    <property type="project" value="InterPro"/>
</dbReference>
<evidence type="ECO:0000256" key="4">
    <source>
        <dbReference type="ARBA" id="ARBA00022737"/>
    </source>
</evidence>
<sequence length="88" mass="9951">MSLHSFGLEPLSCHAWNKDRTQIAVSPNNNVVNIYEKKGKDWHKIHELTEHSGRITGTVTIRGESRGVRSGTAWEPHVNTCDFHGIFL</sequence>
<dbReference type="GO" id="GO:0051015">
    <property type="term" value="F:actin filament binding"/>
    <property type="evidence" value="ECO:0007669"/>
    <property type="project" value="TreeGrafter"/>
</dbReference>
<name>A0A3B3WJV5_9TELE</name>
<keyword evidence="3" id="KW-0853">WD repeat</keyword>
<dbReference type="GO" id="GO:0005737">
    <property type="term" value="C:cytoplasm"/>
    <property type="evidence" value="ECO:0007669"/>
    <property type="project" value="UniProtKB-SubCell"/>
</dbReference>
<keyword evidence="4" id="KW-0677">Repeat</keyword>
<comment type="subcellular location">
    <subcellularLocation>
        <location evidence="1">Cytoplasm</location>
    </subcellularLocation>
</comment>
<evidence type="ECO:0000313" key="7">
    <source>
        <dbReference type="Proteomes" id="UP000261480"/>
    </source>
</evidence>
<dbReference type="Ensembl" id="ENSPMET00000011425.1">
    <property type="protein sequence ID" value="ENSPMEP00000003093.1"/>
    <property type="gene ID" value="ENSPMEG00000004184.1"/>
</dbReference>
<dbReference type="PANTHER" id="PTHR10709">
    <property type="entry name" value="ACTIN-RELATED PROTEIN 2/3 COMPLEX SUBUNIT 1"/>
    <property type="match status" value="1"/>
</dbReference>
<evidence type="ECO:0000256" key="2">
    <source>
        <dbReference type="ARBA" id="ARBA00022490"/>
    </source>
</evidence>
<organism evidence="6 7">
    <name type="scientific">Poecilia mexicana</name>
    <dbReference type="NCBI Taxonomy" id="48701"/>
    <lineage>
        <taxon>Eukaryota</taxon>
        <taxon>Metazoa</taxon>
        <taxon>Chordata</taxon>
        <taxon>Craniata</taxon>
        <taxon>Vertebrata</taxon>
        <taxon>Euteleostomi</taxon>
        <taxon>Actinopterygii</taxon>
        <taxon>Neopterygii</taxon>
        <taxon>Teleostei</taxon>
        <taxon>Neoteleostei</taxon>
        <taxon>Acanthomorphata</taxon>
        <taxon>Ovalentaria</taxon>
        <taxon>Atherinomorphae</taxon>
        <taxon>Cyprinodontiformes</taxon>
        <taxon>Poeciliidae</taxon>
        <taxon>Poeciliinae</taxon>
        <taxon>Poecilia</taxon>
    </lineage>
</organism>
<evidence type="ECO:0000256" key="5">
    <source>
        <dbReference type="ARBA" id="ARBA00023212"/>
    </source>
</evidence>
<dbReference type="PANTHER" id="PTHR10709:SF17">
    <property type="entry name" value="ACTIN-RELATED PROTEIN 2_3 COMPLEX SUBUNIT"/>
    <property type="match status" value="1"/>
</dbReference>
<accession>A0A3B3WJV5</accession>
<keyword evidence="5" id="KW-0206">Cytoskeleton</keyword>
<dbReference type="SUPFAM" id="SSF50978">
    <property type="entry name" value="WD40 repeat-like"/>
    <property type="match status" value="1"/>
</dbReference>
<keyword evidence="2" id="KW-0963">Cytoplasm</keyword>
<dbReference type="GO" id="GO:0005885">
    <property type="term" value="C:Arp2/3 protein complex"/>
    <property type="evidence" value="ECO:0007669"/>
    <property type="project" value="InterPro"/>
</dbReference>
<proteinExistence type="predicted"/>
<dbReference type="InterPro" id="IPR036322">
    <property type="entry name" value="WD40_repeat_dom_sf"/>
</dbReference>
<evidence type="ECO:0000256" key="1">
    <source>
        <dbReference type="ARBA" id="ARBA00004496"/>
    </source>
</evidence>
<dbReference type="STRING" id="48701.ENSPMEP00000003093"/>
<dbReference type="AlphaFoldDB" id="A0A3B3WJV5"/>
<evidence type="ECO:0000313" key="6">
    <source>
        <dbReference type="Ensembl" id="ENSPMEP00000003093.1"/>
    </source>
</evidence>
<dbReference type="InterPro" id="IPR015943">
    <property type="entry name" value="WD40/YVTN_repeat-like_dom_sf"/>
</dbReference>
<dbReference type="Proteomes" id="UP000261480">
    <property type="component" value="Unplaced"/>
</dbReference>
<keyword evidence="7" id="KW-1185">Reference proteome</keyword>
<dbReference type="Gene3D" id="2.130.10.10">
    <property type="entry name" value="YVTN repeat-like/Quinoprotein amine dehydrogenase"/>
    <property type="match status" value="1"/>
</dbReference>
<reference evidence="6" key="2">
    <citation type="submission" date="2025-09" db="UniProtKB">
        <authorList>
            <consortium name="Ensembl"/>
        </authorList>
    </citation>
    <scope>IDENTIFICATION</scope>
</reference>
<evidence type="ECO:0000256" key="3">
    <source>
        <dbReference type="ARBA" id="ARBA00022574"/>
    </source>
</evidence>
<reference evidence="6" key="1">
    <citation type="submission" date="2025-08" db="UniProtKB">
        <authorList>
            <consortium name="Ensembl"/>
        </authorList>
    </citation>
    <scope>IDENTIFICATION</scope>
</reference>